<evidence type="ECO:0000256" key="1">
    <source>
        <dbReference type="ARBA" id="ARBA00004141"/>
    </source>
</evidence>
<keyword evidence="5" id="KW-1003">Cell membrane</keyword>
<gene>
    <name evidence="6" type="ORF">Aple_015550</name>
</gene>
<dbReference type="PANTHER" id="PTHR43483:SF3">
    <property type="entry name" value="MEMBRANE TRANSPORTER PROTEIN HI_0806-RELATED"/>
    <property type="match status" value="1"/>
</dbReference>
<evidence type="ECO:0000256" key="4">
    <source>
        <dbReference type="ARBA" id="ARBA00023136"/>
    </source>
</evidence>
<protein>
    <recommendedName>
        <fullName evidence="5">Probable membrane transporter protein</fullName>
    </recommendedName>
</protein>
<dbReference type="EMBL" id="BLAF01000008">
    <property type="protein sequence ID" value="GES18660.1"/>
    <property type="molecule type" value="Genomic_DNA"/>
</dbReference>
<keyword evidence="4 5" id="KW-0472">Membrane</keyword>
<keyword evidence="2 5" id="KW-0812">Transmembrane</keyword>
<reference evidence="6 7" key="1">
    <citation type="submission" date="2019-10" db="EMBL/GenBank/DDBJ databases">
        <title>Whole genome shotgun sequence of Acrocarpospora pleiomorpha NBRC 16267.</title>
        <authorList>
            <person name="Ichikawa N."/>
            <person name="Kimura A."/>
            <person name="Kitahashi Y."/>
            <person name="Komaki H."/>
            <person name="Oguchi A."/>
        </authorList>
    </citation>
    <scope>NUCLEOTIDE SEQUENCE [LARGE SCALE GENOMIC DNA]</scope>
    <source>
        <strain evidence="6 7">NBRC 16267</strain>
    </source>
</reference>
<keyword evidence="7" id="KW-1185">Reference proteome</keyword>
<organism evidence="6 7">
    <name type="scientific">Acrocarpospora pleiomorpha</name>
    <dbReference type="NCBI Taxonomy" id="90975"/>
    <lineage>
        <taxon>Bacteria</taxon>
        <taxon>Bacillati</taxon>
        <taxon>Actinomycetota</taxon>
        <taxon>Actinomycetes</taxon>
        <taxon>Streptosporangiales</taxon>
        <taxon>Streptosporangiaceae</taxon>
        <taxon>Acrocarpospora</taxon>
    </lineage>
</organism>
<proteinExistence type="inferred from homology"/>
<sequence>MGFGAGLLIAMFTTPVGVSGAVFLLPVQLSVLGVPSPAITPTNLLFNVVSGPGALMRYRRNGSLISPLTRQLIVGTLPGVVIGAIIRVFVVPGPQVFRILVAAFLLPLGVWLCVRTLRPVRHRLTRDVRTRTISLLALVVGVVGGVYGIGGGSILGPILVGWGMPVGYVAPAALASTFLTSIVGALAYTVLALTTSGDIAPEWLLGLCCGFGGLIGGYLGARLQPRLPETGLRLLLGALAMAVALLYVMQSL</sequence>
<feature type="transmembrane region" description="Helical" evidence="5">
    <location>
        <begin position="135"/>
        <end position="162"/>
    </location>
</feature>
<evidence type="ECO:0000313" key="7">
    <source>
        <dbReference type="Proteomes" id="UP000377595"/>
    </source>
</evidence>
<comment type="subcellular location">
    <subcellularLocation>
        <location evidence="5">Cell membrane</location>
        <topology evidence="5">Multi-pass membrane protein</topology>
    </subcellularLocation>
    <subcellularLocation>
        <location evidence="1">Membrane</location>
        <topology evidence="1">Multi-pass membrane protein</topology>
    </subcellularLocation>
</comment>
<dbReference type="Proteomes" id="UP000377595">
    <property type="component" value="Unassembled WGS sequence"/>
</dbReference>
<dbReference type="GO" id="GO:0005886">
    <property type="term" value="C:plasma membrane"/>
    <property type="evidence" value="ECO:0007669"/>
    <property type="project" value="UniProtKB-SubCell"/>
</dbReference>
<dbReference type="InterPro" id="IPR002781">
    <property type="entry name" value="TM_pro_TauE-like"/>
</dbReference>
<feature type="transmembrane region" description="Helical" evidence="5">
    <location>
        <begin position="72"/>
        <end position="90"/>
    </location>
</feature>
<feature type="transmembrane region" description="Helical" evidence="5">
    <location>
        <begin position="232"/>
        <end position="249"/>
    </location>
</feature>
<evidence type="ECO:0000256" key="2">
    <source>
        <dbReference type="ARBA" id="ARBA00022692"/>
    </source>
</evidence>
<evidence type="ECO:0000256" key="3">
    <source>
        <dbReference type="ARBA" id="ARBA00022989"/>
    </source>
</evidence>
<feature type="transmembrane region" description="Helical" evidence="5">
    <location>
        <begin position="203"/>
        <end position="220"/>
    </location>
</feature>
<evidence type="ECO:0000313" key="6">
    <source>
        <dbReference type="EMBL" id="GES18660.1"/>
    </source>
</evidence>
<keyword evidence="3 5" id="KW-1133">Transmembrane helix</keyword>
<dbReference type="PANTHER" id="PTHR43483">
    <property type="entry name" value="MEMBRANE TRANSPORTER PROTEIN HI_0806-RELATED"/>
    <property type="match status" value="1"/>
</dbReference>
<feature type="transmembrane region" description="Helical" evidence="5">
    <location>
        <begin position="168"/>
        <end position="191"/>
    </location>
</feature>
<evidence type="ECO:0000256" key="5">
    <source>
        <dbReference type="RuleBase" id="RU363041"/>
    </source>
</evidence>
<dbReference type="AlphaFoldDB" id="A0A5M3XBZ7"/>
<name>A0A5M3XBZ7_9ACTN</name>
<dbReference type="Pfam" id="PF01925">
    <property type="entry name" value="TauE"/>
    <property type="match status" value="1"/>
</dbReference>
<comment type="caution">
    <text evidence="6">The sequence shown here is derived from an EMBL/GenBank/DDBJ whole genome shotgun (WGS) entry which is preliminary data.</text>
</comment>
<comment type="similarity">
    <text evidence="5">Belongs to the 4-toluene sulfonate uptake permease (TSUP) (TC 2.A.102) family.</text>
</comment>
<accession>A0A5M3XBZ7</accession>
<feature type="transmembrane region" description="Helical" evidence="5">
    <location>
        <begin position="96"/>
        <end position="114"/>
    </location>
</feature>